<dbReference type="Proteomes" id="UP000515860">
    <property type="component" value="Chromosome"/>
</dbReference>
<dbReference type="RefSeq" id="WP_118646025.1">
    <property type="nucleotide sequence ID" value="NZ_CP060635.1"/>
</dbReference>
<protein>
    <submittedName>
        <fullName evidence="2">MFS transporter</fullName>
    </submittedName>
</protein>
<dbReference type="InterPro" id="IPR039672">
    <property type="entry name" value="MFS_2"/>
</dbReference>
<dbReference type="KEGG" id="whj:H9Q79_08000"/>
<accession>A0A7G9GHB3</accession>
<reference evidence="2 3" key="1">
    <citation type="submission" date="2020-08" db="EMBL/GenBank/DDBJ databases">
        <authorList>
            <person name="Liu C."/>
            <person name="Sun Q."/>
        </authorList>
    </citation>
    <scope>NUCLEOTIDE SEQUENCE [LARGE SCALE GENOMIC DNA]</scope>
    <source>
        <strain evidence="2 3">NSJ-29</strain>
    </source>
</reference>
<feature type="transmembrane region" description="Helical" evidence="1">
    <location>
        <begin position="83"/>
        <end position="100"/>
    </location>
</feature>
<dbReference type="AlphaFoldDB" id="A0A7G9GHB3"/>
<dbReference type="GO" id="GO:0008643">
    <property type="term" value="P:carbohydrate transport"/>
    <property type="evidence" value="ECO:0007669"/>
    <property type="project" value="InterPro"/>
</dbReference>
<dbReference type="GO" id="GO:0005886">
    <property type="term" value="C:plasma membrane"/>
    <property type="evidence" value="ECO:0007669"/>
    <property type="project" value="TreeGrafter"/>
</dbReference>
<dbReference type="GO" id="GO:0015293">
    <property type="term" value="F:symporter activity"/>
    <property type="evidence" value="ECO:0007669"/>
    <property type="project" value="InterPro"/>
</dbReference>
<keyword evidence="1" id="KW-1133">Transmembrane helix</keyword>
<dbReference type="SUPFAM" id="SSF103473">
    <property type="entry name" value="MFS general substrate transporter"/>
    <property type="match status" value="1"/>
</dbReference>
<feature type="transmembrane region" description="Helical" evidence="1">
    <location>
        <begin position="48"/>
        <end position="71"/>
    </location>
</feature>
<evidence type="ECO:0000256" key="1">
    <source>
        <dbReference type="SAM" id="Phobius"/>
    </source>
</evidence>
<feature type="transmembrane region" description="Helical" evidence="1">
    <location>
        <begin position="112"/>
        <end position="138"/>
    </location>
</feature>
<dbReference type="Gene3D" id="1.20.1250.20">
    <property type="entry name" value="MFS general substrate transporter like domains"/>
    <property type="match status" value="2"/>
</dbReference>
<feature type="transmembrane region" description="Helical" evidence="1">
    <location>
        <begin position="419"/>
        <end position="442"/>
    </location>
</feature>
<dbReference type="PANTHER" id="PTHR11328">
    <property type="entry name" value="MAJOR FACILITATOR SUPERFAMILY DOMAIN-CONTAINING PROTEIN"/>
    <property type="match status" value="1"/>
</dbReference>
<feature type="transmembrane region" description="Helical" evidence="1">
    <location>
        <begin position="159"/>
        <end position="176"/>
    </location>
</feature>
<dbReference type="EMBL" id="CP060635">
    <property type="protein sequence ID" value="QNM10195.1"/>
    <property type="molecule type" value="Genomic_DNA"/>
</dbReference>
<feature type="transmembrane region" description="Helical" evidence="1">
    <location>
        <begin position="12"/>
        <end position="36"/>
    </location>
</feature>
<dbReference type="InterPro" id="IPR036259">
    <property type="entry name" value="MFS_trans_sf"/>
</dbReference>
<keyword evidence="1" id="KW-0472">Membrane</keyword>
<name>A0A7G9GHB3_9FIRM</name>
<gene>
    <name evidence="2" type="ORF">H9Q79_08000</name>
</gene>
<feature type="transmembrane region" description="Helical" evidence="1">
    <location>
        <begin position="284"/>
        <end position="303"/>
    </location>
</feature>
<proteinExistence type="predicted"/>
<feature type="transmembrane region" description="Helical" evidence="1">
    <location>
        <begin position="315"/>
        <end position="340"/>
    </location>
</feature>
<organism evidence="2 3">
    <name type="scientific">Wansuia hejianensis</name>
    <dbReference type="NCBI Taxonomy" id="2763667"/>
    <lineage>
        <taxon>Bacteria</taxon>
        <taxon>Bacillati</taxon>
        <taxon>Bacillota</taxon>
        <taxon>Clostridia</taxon>
        <taxon>Lachnospirales</taxon>
        <taxon>Lachnospiraceae</taxon>
        <taxon>Wansuia</taxon>
    </lineage>
</organism>
<feature type="transmembrane region" description="Helical" evidence="1">
    <location>
        <begin position="247"/>
        <end position="272"/>
    </location>
</feature>
<sequence length="464" mass="50290">MEKKKKTMYSVMSFRYGLTNGFSTLITTIATTYWAIFLTDAVGLETGVMAGILGAASIIDMVSVPFIGIIMQKAKFKSGKFRPWLILGAVTAAVFRWLSFSDPGLTGVGQAVWFGGAYILTYVGYNIAFTAFTGLLPLMASDPDERQAYAAAKNICNSTGKFVFSLFSVYLISLFGQGNDAMGYSMLALLIGVLVILAYVQLFTATKKIDVVAPKAETAKGEVKKPVEDVYKASLWEMIKYAITKPFLLYLGGASCKGSTYFIITGLAAYYYTYVVGDKNMLTVYLSLSTFLMIGGSFIMPYVSRLVKGAKQTYILGLSIYAACLALAYFLGTNAVVFTVLMSAGYVGYSIAHAAEITIYSSVVDYTQWKSGKDLKPFMMSLFNLVPKIGTTVGSFVMGFGLVAVGFDKTNVTAGAISGIRVLFSALPSLLLVVGIVLMVLFPLTDDKVRSMQAEIRERKAGQK</sequence>
<evidence type="ECO:0000313" key="3">
    <source>
        <dbReference type="Proteomes" id="UP000515860"/>
    </source>
</evidence>
<evidence type="ECO:0000313" key="2">
    <source>
        <dbReference type="EMBL" id="QNM10195.1"/>
    </source>
</evidence>
<feature type="transmembrane region" description="Helical" evidence="1">
    <location>
        <begin position="385"/>
        <end position="407"/>
    </location>
</feature>
<keyword evidence="1" id="KW-0812">Transmembrane</keyword>
<feature type="transmembrane region" description="Helical" evidence="1">
    <location>
        <begin position="346"/>
        <end position="364"/>
    </location>
</feature>
<dbReference type="PANTHER" id="PTHR11328:SF24">
    <property type="entry name" value="MAJOR FACILITATOR SUPERFAMILY (MFS) PROFILE DOMAIN-CONTAINING PROTEIN"/>
    <property type="match status" value="1"/>
</dbReference>
<keyword evidence="3" id="KW-1185">Reference proteome</keyword>
<dbReference type="Pfam" id="PF13347">
    <property type="entry name" value="MFS_2"/>
    <property type="match status" value="1"/>
</dbReference>
<feature type="transmembrane region" description="Helical" evidence="1">
    <location>
        <begin position="182"/>
        <end position="200"/>
    </location>
</feature>